<evidence type="ECO:0000313" key="5">
    <source>
        <dbReference type="Proteomes" id="UP000240904"/>
    </source>
</evidence>
<sequence length="233" mass="25668" precursor="true">MKIKQIALATMLLPFAPIAAAQVTMEIPKGIQLLVINGQDTDYSMFGFDHKPEIKLPDGANQVVFRIAKVVRDAGSKTTKFKSVPIVIRFDGDNTQLTLDIPNIQTLDEGRNFNSAPSFTIKESGNDYPFVYDTLYVGFDLAPDFTRKVEKYNKSGAIASINAGISTTNTITASVAQPQKVTSKAATQSTTNTTTPAQLTESNKAEMMLQHWFHQADDKTKKKFLSWAVTNIN</sequence>
<gene>
    <name evidence="4" type="ORF">C9I89_02680</name>
</gene>
<dbReference type="AlphaFoldDB" id="A0A2T3N596"/>
<dbReference type="PANTHER" id="PTHR38108:SF1">
    <property type="entry name" value="UPF0319 PROTEIN YCCT"/>
    <property type="match status" value="1"/>
</dbReference>
<dbReference type="Pfam" id="PF09829">
    <property type="entry name" value="DUF2057"/>
    <property type="match status" value="1"/>
</dbReference>
<feature type="chain" id="PRO_5015794817" description="UPF0319 protein C9I89_02680" evidence="3">
    <location>
        <begin position="22"/>
        <end position="233"/>
    </location>
</feature>
<feature type="signal peptide" evidence="3">
    <location>
        <begin position="1"/>
        <end position="21"/>
    </location>
</feature>
<name>A0A2T3N596_9GAMM</name>
<accession>A0A2T3N596</accession>
<evidence type="ECO:0000313" key="4">
    <source>
        <dbReference type="EMBL" id="PSW07630.1"/>
    </source>
</evidence>
<reference evidence="4 5" key="1">
    <citation type="submission" date="2018-03" db="EMBL/GenBank/DDBJ databases">
        <title>Whole genome sequencing of Histamine producing bacteria.</title>
        <authorList>
            <person name="Butler K."/>
        </authorList>
    </citation>
    <scope>NUCLEOTIDE SEQUENCE [LARGE SCALE GENOMIC DNA]</scope>
    <source>
        <strain evidence="4 5">DSM 16190</strain>
    </source>
</reference>
<evidence type="ECO:0000256" key="1">
    <source>
        <dbReference type="ARBA" id="ARBA00008490"/>
    </source>
</evidence>
<dbReference type="RefSeq" id="WP_107281784.1">
    <property type="nucleotide sequence ID" value="NZ_PYMC01000001.1"/>
</dbReference>
<dbReference type="PANTHER" id="PTHR38108">
    <property type="entry name" value="UPF0319 PROTEIN YCCT"/>
    <property type="match status" value="1"/>
</dbReference>
<keyword evidence="5" id="KW-1185">Reference proteome</keyword>
<evidence type="ECO:0000256" key="3">
    <source>
        <dbReference type="HAMAP-Rule" id="MF_00789"/>
    </source>
</evidence>
<organism evidence="4 5">
    <name type="scientific">Photobacterium lipolyticum</name>
    <dbReference type="NCBI Taxonomy" id="266810"/>
    <lineage>
        <taxon>Bacteria</taxon>
        <taxon>Pseudomonadati</taxon>
        <taxon>Pseudomonadota</taxon>
        <taxon>Gammaproteobacteria</taxon>
        <taxon>Vibrionales</taxon>
        <taxon>Vibrionaceae</taxon>
        <taxon>Photobacterium</taxon>
    </lineage>
</organism>
<protein>
    <recommendedName>
        <fullName evidence="3">UPF0319 protein C9I89_02680</fullName>
    </recommendedName>
</protein>
<dbReference type="InterPro" id="IPR018635">
    <property type="entry name" value="UPF0319"/>
</dbReference>
<dbReference type="OrthoDB" id="7058190at2"/>
<evidence type="ECO:0000256" key="2">
    <source>
        <dbReference type="ARBA" id="ARBA00022729"/>
    </source>
</evidence>
<proteinExistence type="inferred from homology"/>
<comment type="similarity">
    <text evidence="1 3">Belongs to the UPF0319 family.</text>
</comment>
<keyword evidence="2 3" id="KW-0732">Signal</keyword>
<dbReference type="Proteomes" id="UP000240904">
    <property type="component" value="Unassembled WGS sequence"/>
</dbReference>
<comment type="caution">
    <text evidence="4">The sequence shown here is derived from an EMBL/GenBank/DDBJ whole genome shotgun (WGS) entry which is preliminary data.</text>
</comment>
<dbReference type="HAMAP" id="MF_00789">
    <property type="entry name" value="UPF0319"/>
    <property type="match status" value="1"/>
</dbReference>
<dbReference type="EMBL" id="PYMC01000001">
    <property type="protein sequence ID" value="PSW07630.1"/>
    <property type="molecule type" value="Genomic_DNA"/>
</dbReference>